<sequence length="152" mass="15955">MPLPALRSPPALSQGGTARAATIATTEAEVDAGSTVFTFKEGDGTVDKRPAFPRGKGSQVVGSPSAGHWTLPLCWMTVQLQDHAWFWDDVRAKTDTMGGCGLAQRPLQGRDGFPSSAGAVRQALASVPMEPTGWDLEDDDASSSGLQAFPVI</sequence>
<dbReference type="AlphaFoldDB" id="A0A8K1D8J1"/>
<gene>
    <name evidence="2" type="ORF">HGM15179_019205</name>
</gene>
<organism evidence="2 3">
    <name type="scientific">Zosterops borbonicus</name>
    <dbReference type="NCBI Taxonomy" id="364589"/>
    <lineage>
        <taxon>Eukaryota</taxon>
        <taxon>Metazoa</taxon>
        <taxon>Chordata</taxon>
        <taxon>Craniata</taxon>
        <taxon>Vertebrata</taxon>
        <taxon>Euteleostomi</taxon>
        <taxon>Archelosauria</taxon>
        <taxon>Archosauria</taxon>
        <taxon>Dinosauria</taxon>
        <taxon>Saurischia</taxon>
        <taxon>Theropoda</taxon>
        <taxon>Coelurosauria</taxon>
        <taxon>Aves</taxon>
        <taxon>Neognathae</taxon>
        <taxon>Neoaves</taxon>
        <taxon>Telluraves</taxon>
        <taxon>Australaves</taxon>
        <taxon>Passeriformes</taxon>
        <taxon>Sylvioidea</taxon>
        <taxon>Zosteropidae</taxon>
        <taxon>Zosterops</taxon>
    </lineage>
</organism>
<comment type="caution">
    <text evidence="2">The sequence shown here is derived from an EMBL/GenBank/DDBJ whole genome shotgun (WGS) entry which is preliminary data.</text>
</comment>
<keyword evidence="3" id="KW-1185">Reference proteome</keyword>
<dbReference type="EMBL" id="SWJQ01001576">
    <property type="protein sequence ID" value="TRZ07905.1"/>
    <property type="molecule type" value="Genomic_DNA"/>
</dbReference>
<protein>
    <submittedName>
        <fullName evidence="2">Uncharacterized protein</fullName>
    </submittedName>
</protein>
<reference evidence="2" key="1">
    <citation type="submission" date="2019-04" db="EMBL/GenBank/DDBJ databases">
        <title>Genome assembly of Zosterops borbonicus 15179.</title>
        <authorList>
            <person name="Leroy T."/>
            <person name="Anselmetti Y."/>
            <person name="Tilak M.-K."/>
            <person name="Nabholz B."/>
        </authorList>
    </citation>
    <scope>NUCLEOTIDE SEQUENCE</scope>
    <source>
        <strain evidence="2">HGM_15179</strain>
        <tissue evidence="2">Muscle</tissue>
    </source>
</reference>
<name>A0A8K1D8J1_9PASS</name>
<evidence type="ECO:0000313" key="3">
    <source>
        <dbReference type="Proteomes" id="UP000796761"/>
    </source>
</evidence>
<evidence type="ECO:0000313" key="2">
    <source>
        <dbReference type="EMBL" id="TRZ07905.1"/>
    </source>
</evidence>
<proteinExistence type="predicted"/>
<accession>A0A8K1D8J1</accession>
<feature type="region of interest" description="Disordered" evidence="1">
    <location>
        <begin position="130"/>
        <end position="152"/>
    </location>
</feature>
<dbReference type="Proteomes" id="UP000796761">
    <property type="component" value="Unassembled WGS sequence"/>
</dbReference>
<evidence type="ECO:0000256" key="1">
    <source>
        <dbReference type="SAM" id="MobiDB-lite"/>
    </source>
</evidence>